<protein>
    <submittedName>
        <fullName evidence="2">Uncharacterized protein</fullName>
    </submittedName>
</protein>
<proteinExistence type="predicted"/>
<organism evidence="2 3">
    <name type="scientific">Heterodera trifolii</name>
    <dbReference type="NCBI Taxonomy" id="157864"/>
    <lineage>
        <taxon>Eukaryota</taxon>
        <taxon>Metazoa</taxon>
        <taxon>Ecdysozoa</taxon>
        <taxon>Nematoda</taxon>
        <taxon>Chromadorea</taxon>
        <taxon>Rhabditida</taxon>
        <taxon>Tylenchina</taxon>
        <taxon>Tylenchomorpha</taxon>
        <taxon>Tylenchoidea</taxon>
        <taxon>Heteroderidae</taxon>
        <taxon>Heteroderinae</taxon>
        <taxon>Heterodera</taxon>
    </lineage>
</organism>
<sequence length="141" mass="16668">MTLQTIMTFISIYKNVLGHVLFVERFLATVRTKLYQNIPKLYFFIAWFSITFIIAFVNTVTNGESWTVTEFTFITSIFFTVLHHPLLKRRFLRLLKMVSNFRRNRIDAVPPNAVELNGIGCKKNENETTEHFKMLQQAWNK</sequence>
<dbReference type="EMBL" id="JBICBT010000528">
    <property type="protein sequence ID" value="KAL3110933.1"/>
    <property type="molecule type" value="Genomic_DNA"/>
</dbReference>
<dbReference type="AlphaFoldDB" id="A0ABD2L6R7"/>
<keyword evidence="1" id="KW-1133">Transmembrane helix</keyword>
<reference evidence="2 3" key="1">
    <citation type="submission" date="2024-10" db="EMBL/GenBank/DDBJ databases">
        <authorList>
            <person name="Kim D."/>
        </authorList>
    </citation>
    <scope>NUCLEOTIDE SEQUENCE [LARGE SCALE GENOMIC DNA]</scope>
    <source>
        <strain evidence="2">BH-2024</strain>
    </source>
</reference>
<keyword evidence="3" id="KW-1185">Reference proteome</keyword>
<evidence type="ECO:0000313" key="3">
    <source>
        <dbReference type="Proteomes" id="UP001620626"/>
    </source>
</evidence>
<name>A0ABD2L6R7_9BILA</name>
<accession>A0ABD2L6R7</accession>
<feature type="transmembrane region" description="Helical" evidence="1">
    <location>
        <begin position="66"/>
        <end position="87"/>
    </location>
</feature>
<dbReference type="Proteomes" id="UP001620626">
    <property type="component" value="Unassembled WGS sequence"/>
</dbReference>
<feature type="transmembrane region" description="Helical" evidence="1">
    <location>
        <begin position="41"/>
        <end position="60"/>
    </location>
</feature>
<evidence type="ECO:0000313" key="2">
    <source>
        <dbReference type="EMBL" id="KAL3110933.1"/>
    </source>
</evidence>
<evidence type="ECO:0000256" key="1">
    <source>
        <dbReference type="SAM" id="Phobius"/>
    </source>
</evidence>
<keyword evidence="1" id="KW-0812">Transmembrane</keyword>
<comment type="caution">
    <text evidence="2">The sequence shown here is derived from an EMBL/GenBank/DDBJ whole genome shotgun (WGS) entry which is preliminary data.</text>
</comment>
<keyword evidence="1" id="KW-0472">Membrane</keyword>
<gene>
    <name evidence="2" type="ORF">niasHT_014870</name>
</gene>